<proteinExistence type="predicted"/>
<accession>A0A8X6QTM5</accession>
<dbReference type="EMBL" id="BMAW01130662">
    <property type="protein sequence ID" value="GFU35970.1"/>
    <property type="molecule type" value="Genomic_DNA"/>
</dbReference>
<keyword evidence="2" id="KW-1185">Reference proteome</keyword>
<protein>
    <submittedName>
        <fullName evidence="1">Uncharacterized protein</fullName>
    </submittedName>
</protein>
<evidence type="ECO:0000313" key="1">
    <source>
        <dbReference type="EMBL" id="GFU35970.1"/>
    </source>
</evidence>
<sequence>MKLGILFTFDVKKPINIKLCLPFQGKLESRKQKRTDIGLLNENENMLDVLDPTFSLSALITKMGDDDYDDVEIADWISVIRKISMMASKFPLA</sequence>
<gene>
    <name evidence="1" type="ORF">NPIL_360471</name>
</gene>
<dbReference type="AlphaFoldDB" id="A0A8X6QTM5"/>
<evidence type="ECO:0000313" key="2">
    <source>
        <dbReference type="Proteomes" id="UP000887013"/>
    </source>
</evidence>
<dbReference type="Proteomes" id="UP000887013">
    <property type="component" value="Unassembled WGS sequence"/>
</dbReference>
<name>A0A8X6QTM5_NEPPI</name>
<reference evidence="1" key="1">
    <citation type="submission" date="2020-08" db="EMBL/GenBank/DDBJ databases">
        <title>Multicomponent nature underlies the extraordinary mechanical properties of spider dragline silk.</title>
        <authorList>
            <person name="Kono N."/>
            <person name="Nakamura H."/>
            <person name="Mori M."/>
            <person name="Yoshida Y."/>
            <person name="Ohtoshi R."/>
            <person name="Malay A.D."/>
            <person name="Moran D.A.P."/>
            <person name="Tomita M."/>
            <person name="Numata K."/>
            <person name="Arakawa K."/>
        </authorList>
    </citation>
    <scope>NUCLEOTIDE SEQUENCE</scope>
</reference>
<organism evidence="1 2">
    <name type="scientific">Nephila pilipes</name>
    <name type="common">Giant wood spider</name>
    <name type="synonym">Nephila maculata</name>
    <dbReference type="NCBI Taxonomy" id="299642"/>
    <lineage>
        <taxon>Eukaryota</taxon>
        <taxon>Metazoa</taxon>
        <taxon>Ecdysozoa</taxon>
        <taxon>Arthropoda</taxon>
        <taxon>Chelicerata</taxon>
        <taxon>Arachnida</taxon>
        <taxon>Araneae</taxon>
        <taxon>Araneomorphae</taxon>
        <taxon>Entelegynae</taxon>
        <taxon>Araneoidea</taxon>
        <taxon>Nephilidae</taxon>
        <taxon>Nephila</taxon>
    </lineage>
</organism>
<comment type="caution">
    <text evidence="1">The sequence shown here is derived from an EMBL/GenBank/DDBJ whole genome shotgun (WGS) entry which is preliminary data.</text>
</comment>